<dbReference type="AlphaFoldDB" id="A0AAN8SVR2"/>
<gene>
    <name evidence="3" type="ORF">RDI58_026651</name>
</gene>
<feature type="domain" description="Peptidase C1A papain C-terminal" evidence="2">
    <location>
        <begin position="20"/>
        <end position="76"/>
    </location>
</feature>
<dbReference type="InterPro" id="IPR013128">
    <property type="entry name" value="Peptidase_C1A"/>
</dbReference>
<dbReference type="GO" id="GO:0008234">
    <property type="term" value="F:cysteine-type peptidase activity"/>
    <property type="evidence" value="ECO:0007669"/>
    <property type="project" value="InterPro"/>
</dbReference>
<dbReference type="SUPFAM" id="SSF54001">
    <property type="entry name" value="Cysteine proteinases"/>
    <property type="match status" value="1"/>
</dbReference>
<accession>A0AAN8SVR2</accession>
<keyword evidence="4" id="KW-1185">Reference proteome</keyword>
<dbReference type="Pfam" id="PF00112">
    <property type="entry name" value="Peptidase_C1"/>
    <property type="match status" value="1"/>
</dbReference>
<dbReference type="InterPro" id="IPR000668">
    <property type="entry name" value="Peptidase_C1A_C"/>
</dbReference>
<sequence length="80" mass="8764">MRLLKNPKSERYAFKAGEKLPASVDWRQKGAVAPAKDQGQCGSCWAFLMVGAVKGINEIVTGELISLFEQELVDCCCCLL</sequence>
<dbReference type="GO" id="GO:0006508">
    <property type="term" value="P:proteolysis"/>
    <property type="evidence" value="ECO:0007669"/>
    <property type="project" value="InterPro"/>
</dbReference>
<comment type="caution">
    <text evidence="3">The sequence shown here is derived from an EMBL/GenBank/DDBJ whole genome shotgun (WGS) entry which is preliminary data.</text>
</comment>
<evidence type="ECO:0000313" key="4">
    <source>
        <dbReference type="Proteomes" id="UP001371456"/>
    </source>
</evidence>
<evidence type="ECO:0000313" key="3">
    <source>
        <dbReference type="EMBL" id="KAK6775650.1"/>
    </source>
</evidence>
<comment type="similarity">
    <text evidence="1">Belongs to the peptidase C1 family.</text>
</comment>
<evidence type="ECO:0000256" key="1">
    <source>
        <dbReference type="ARBA" id="ARBA00008455"/>
    </source>
</evidence>
<dbReference type="Gene3D" id="3.90.70.10">
    <property type="entry name" value="Cysteine proteinases"/>
    <property type="match status" value="1"/>
</dbReference>
<dbReference type="InterPro" id="IPR038765">
    <property type="entry name" value="Papain-like_cys_pep_sf"/>
</dbReference>
<protein>
    <recommendedName>
        <fullName evidence="2">Peptidase C1A papain C-terminal domain-containing protein</fullName>
    </recommendedName>
</protein>
<dbReference type="PANTHER" id="PTHR12411">
    <property type="entry name" value="CYSTEINE PROTEASE FAMILY C1-RELATED"/>
    <property type="match status" value="1"/>
</dbReference>
<dbReference type="Proteomes" id="UP001371456">
    <property type="component" value="Unassembled WGS sequence"/>
</dbReference>
<reference evidence="3 4" key="1">
    <citation type="submission" date="2024-02" db="EMBL/GenBank/DDBJ databases">
        <title>de novo genome assembly of Solanum bulbocastanum strain 11H21.</title>
        <authorList>
            <person name="Hosaka A.J."/>
        </authorList>
    </citation>
    <scope>NUCLEOTIDE SEQUENCE [LARGE SCALE GENOMIC DNA]</scope>
    <source>
        <tissue evidence="3">Young leaves</tissue>
    </source>
</reference>
<proteinExistence type="inferred from homology"/>
<organism evidence="3 4">
    <name type="scientific">Solanum bulbocastanum</name>
    <name type="common">Wild potato</name>
    <dbReference type="NCBI Taxonomy" id="147425"/>
    <lineage>
        <taxon>Eukaryota</taxon>
        <taxon>Viridiplantae</taxon>
        <taxon>Streptophyta</taxon>
        <taxon>Embryophyta</taxon>
        <taxon>Tracheophyta</taxon>
        <taxon>Spermatophyta</taxon>
        <taxon>Magnoliopsida</taxon>
        <taxon>eudicotyledons</taxon>
        <taxon>Gunneridae</taxon>
        <taxon>Pentapetalae</taxon>
        <taxon>asterids</taxon>
        <taxon>lamiids</taxon>
        <taxon>Solanales</taxon>
        <taxon>Solanaceae</taxon>
        <taxon>Solanoideae</taxon>
        <taxon>Solaneae</taxon>
        <taxon>Solanum</taxon>
    </lineage>
</organism>
<evidence type="ECO:0000259" key="2">
    <source>
        <dbReference type="Pfam" id="PF00112"/>
    </source>
</evidence>
<name>A0AAN8SVR2_SOLBU</name>
<dbReference type="EMBL" id="JBANQN010000011">
    <property type="protein sequence ID" value="KAK6775650.1"/>
    <property type="molecule type" value="Genomic_DNA"/>
</dbReference>